<gene>
    <name evidence="1" type="ORF">MM171A00145_0039</name>
</gene>
<evidence type="ECO:0000313" key="1">
    <source>
        <dbReference type="EMBL" id="QJB01102.1"/>
    </source>
</evidence>
<protein>
    <submittedName>
        <fullName evidence="1">Uncharacterized protein</fullName>
    </submittedName>
</protein>
<sequence length="178" mass="19594">MPAKKKTTVVKRPTRRTPAPTKVIDVTRFPRAAASKAKTKFPYNVMQLGLTVFGWIVALTPKLQAVTADVILPARIYAIVTDHLFGVDDGEESVLWTFLMEAKPDNVSVELHLAIQNLVECIGRMSADIVLGIAERVMLGRECGDPPNRVIEDCRLVVTDAMDQHGMEADIQAVLDAK</sequence>
<proteinExistence type="predicted"/>
<reference evidence="1" key="1">
    <citation type="submission" date="2020-03" db="EMBL/GenBank/DDBJ databases">
        <title>The deep terrestrial virosphere.</title>
        <authorList>
            <person name="Holmfeldt K."/>
            <person name="Nilsson E."/>
            <person name="Simone D."/>
            <person name="Lopez-Fernandez M."/>
            <person name="Wu X."/>
            <person name="de Brujin I."/>
            <person name="Lundin D."/>
            <person name="Andersson A."/>
            <person name="Bertilsson S."/>
            <person name="Dopson M."/>
        </authorList>
    </citation>
    <scope>NUCLEOTIDE SEQUENCE</scope>
    <source>
        <strain evidence="1">MM171A00145</strain>
    </source>
</reference>
<organism evidence="1">
    <name type="scientific">viral metagenome</name>
    <dbReference type="NCBI Taxonomy" id="1070528"/>
    <lineage>
        <taxon>unclassified sequences</taxon>
        <taxon>metagenomes</taxon>
        <taxon>organismal metagenomes</taxon>
    </lineage>
</organism>
<accession>A0A6M3M893</accession>
<dbReference type="EMBL" id="MT143705">
    <property type="protein sequence ID" value="QJB01102.1"/>
    <property type="molecule type" value="Genomic_DNA"/>
</dbReference>
<name>A0A6M3M893_9ZZZZ</name>
<dbReference type="AlphaFoldDB" id="A0A6M3M893"/>